<evidence type="ECO:0000256" key="2">
    <source>
        <dbReference type="ARBA" id="ARBA00022737"/>
    </source>
</evidence>
<organism evidence="8 9">
    <name type="scientific">Phomopsis amygdali</name>
    <name type="common">Fusicoccum amygdali</name>
    <dbReference type="NCBI Taxonomy" id="1214568"/>
    <lineage>
        <taxon>Eukaryota</taxon>
        <taxon>Fungi</taxon>
        <taxon>Dikarya</taxon>
        <taxon>Ascomycota</taxon>
        <taxon>Pezizomycotina</taxon>
        <taxon>Sordariomycetes</taxon>
        <taxon>Sordariomycetidae</taxon>
        <taxon>Diaporthales</taxon>
        <taxon>Diaporthaceae</taxon>
        <taxon>Diaporthe</taxon>
    </lineage>
</organism>
<keyword evidence="3 5" id="KW-0863">Zinc-finger</keyword>
<evidence type="ECO:0000256" key="1">
    <source>
        <dbReference type="ARBA" id="ARBA00022723"/>
    </source>
</evidence>
<feature type="region of interest" description="Disordered" evidence="6">
    <location>
        <begin position="174"/>
        <end position="213"/>
    </location>
</feature>
<dbReference type="GO" id="GO:0005634">
    <property type="term" value="C:nucleus"/>
    <property type="evidence" value="ECO:0007669"/>
    <property type="project" value="TreeGrafter"/>
</dbReference>
<reference evidence="8" key="1">
    <citation type="submission" date="2023-06" db="EMBL/GenBank/DDBJ databases">
        <authorList>
            <person name="Noh H."/>
        </authorList>
    </citation>
    <scope>NUCLEOTIDE SEQUENCE</scope>
    <source>
        <strain evidence="8">DUCC20226</strain>
    </source>
</reference>
<dbReference type="PROSITE" id="PS50157">
    <property type="entry name" value="ZINC_FINGER_C2H2_2"/>
    <property type="match status" value="1"/>
</dbReference>
<dbReference type="Gene3D" id="3.30.160.60">
    <property type="entry name" value="Classic Zinc Finger"/>
    <property type="match status" value="1"/>
</dbReference>
<dbReference type="GO" id="GO:0008270">
    <property type="term" value="F:zinc ion binding"/>
    <property type="evidence" value="ECO:0007669"/>
    <property type="project" value="UniProtKB-KW"/>
</dbReference>
<dbReference type="InterPro" id="IPR013087">
    <property type="entry name" value="Znf_C2H2_type"/>
</dbReference>
<evidence type="ECO:0000313" key="9">
    <source>
        <dbReference type="Proteomes" id="UP001265746"/>
    </source>
</evidence>
<evidence type="ECO:0000256" key="6">
    <source>
        <dbReference type="SAM" id="MobiDB-lite"/>
    </source>
</evidence>
<dbReference type="PROSITE" id="PS00028">
    <property type="entry name" value="ZINC_FINGER_C2H2_1"/>
    <property type="match status" value="2"/>
</dbReference>
<evidence type="ECO:0000256" key="4">
    <source>
        <dbReference type="ARBA" id="ARBA00022833"/>
    </source>
</evidence>
<dbReference type="EMBL" id="JAUJFL010000002">
    <property type="protein sequence ID" value="KAK2609540.1"/>
    <property type="molecule type" value="Genomic_DNA"/>
</dbReference>
<evidence type="ECO:0000256" key="5">
    <source>
        <dbReference type="PROSITE-ProRule" id="PRU00042"/>
    </source>
</evidence>
<protein>
    <recommendedName>
        <fullName evidence="7">C2H2-type domain-containing protein</fullName>
    </recommendedName>
</protein>
<keyword evidence="2" id="KW-0677">Repeat</keyword>
<sequence length="291" mass="31131">MSEYNNLFDFNATTSAVDLSGSPNQGPTPAMDQSGSWNTALYPQFGLMEGCTAAQLHAPVDFAPFGGAKSNGAGIPKRVTPIYAKPKPTCAVCRETFQTAFALENHAKEAIHQAYKCKCGTGFNRHSALRRHIDTKDAPKTFACILCYEKFNRKDKLHDHCRHYHKVTDEGMRTLFSSQESRPRPTAARRRRAPAPLAAASSGSVPPPTPAPASVSVGLSAWGPAVNAGQQFASLSAGDFISAETCVPAGPSVRAADPFSAAPVPDEDFAELANEIFGNGIWATNIDDLTF</sequence>
<dbReference type="PANTHER" id="PTHR24409:SF295">
    <property type="entry name" value="AZ2-RELATED"/>
    <property type="match status" value="1"/>
</dbReference>
<feature type="domain" description="C2H2-type" evidence="7">
    <location>
        <begin position="142"/>
        <end position="170"/>
    </location>
</feature>
<gene>
    <name evidence="8" type="ORF">N8I77_003036</name>
</gene>
<dbReference type="Proteomes" id="UP001265746">
    <property type="component" value="Unassembled WGS sequence"/>
</dbReference>
<keyword evidence="9" id="KW-1185">Reference proteome</keyword>
<evidence type="ECO:0000256" key="3">
    <source>
        <dbReference type="ARBA" id="ARBA00022771"/>
    </source>
</evidence>
<accession>A0AAD9SH67</accession>
<name>A0AAD9SH67_PHOAM</name>
<dbReference type="GO" id="GO:0000981">
    <property type="term" value="F:DNA-binding transcription factor activity, RNA polymerase II-specific"/>
    <property type="evidence" value="ECO:0007669"/>
    <property type="project" value="TreeGrafter"/>
</dbReference>
<feature type="compositionally biased region" description="Low complexity" evidence="6">
    <location>
        <begin position="194"/>
        <end position="204"/>
    </location>
</feature>
<dbReference type="PANTHER" id="PTHR24409">
    <property type="entry name" value="ZINC FINGER PROTEIN 142"/>
    <property type="match status" value="1"/>
</dbReference>
<keyword evidence="1" id="KW-0479">Metal-binding</keyword>
<dbReference type="SMART" id="SM00355">
    <property type="entry name" value="ZnF_C2H2"/>
    <property type="match status" value="2"/>
</dbReference>
<dbReference type="AlphaFoldDB" id="A0AAD9SH67"/>
<dbReference type="GO" id="GO:0000977">
    <property type="term" value="F:RNA polymerase II transcription regulatory region sequence-specific DNA binding"/>
    <property type="evidence" value="ECO:0007669"/>
    <property type="project" value="TreeGrafter"/>
</dbReference>
<evidence type="ECO:0000259" key="7">
    <source>
        <dbReference type="PROSITE" id="PS50157"/>
    </source>
</evidence>
<proteinExistence type="predicted"/>
<evidence type="ECO:0000313" key="8">
    <source>
        <dbReference type="EMBL" id="KAK2609540.1"/>
    </source>
</evidence>
<keyword evidence="4" id="KW-0862">Zinc</keyword>
<comment type="caution">
    <text evidence="8">The sequence shown here is derived from an EMBL/GenBank/DDBJ whole genome shotgun (WGS) entry which is preliminary data.</text>
</comment>